<feature type="domain" description="NADH dehydrogenase subunit 5 C-terminal" evidence="19">
    <location>
        <begin position="391"/>
        <end position="571"/>
    </location>
</feature>
<organism evidence="20">
    <name type="scientific">Prionospio sp. 4 MH-2023</name>
    <dbReference type="NCBI Taxonomy" id="3059272"/>
    <lineage>
        <taxon>Eukaryota</taxon>
        <taxon>Metazoa</taxon>
        <taxon>Spiralia</taxon>
        <taxon>Lophotrochozoa</taxon>
        <taxon>Annelida</taxon>
        <taxon>Polychaeta</taxon>
        <taxon>Sedentaria</taxon>
        <taxon>Canalipalpata</taxon>
        <taxon>Spionida</taxon>
        <taxon>Spionidae</taxon>
        <taxon>Prionospio</taxon>
    </lineage>
</organism>
<evidence type="ECO:0000256" key="2">
    <source>
        <dbReference type="ARBA" id="ARBA00012944"/>
    </source>
</evidence>
<dbReference type="InterPro" id="IPR001750">
    <property type="entry name" value="ND/Mrp_TM"/>
</dbReference>
<accession>A0AAU6QGJ6</accession>
<dbReference type="PANTHER" id="PTHR42829:SF2">
    <property type="entry name" value="NADH-UBIQUINONE OXIDOREDUCTASE CHAIN 5"/>
    <property type="match status" value="1"/>
</dbReference>
<comment type="function">
    <text evidence="16">Core subunit of the mitochondrial membrane respiratory chain NADH dehydrogenase (Complex I) which catalyzes electron transfer from NADH through the respiratory chain, using ubiquinone as an electron acceptor. Essential for the catalytic activity and assembly of complex I.</text>
</comment>
<dbReference type="GO" id="GO:0005743">
    <property type="term" value="C:mitochondrial inner membrane"/>
    <property type="evidence" value="ECO:0007669"/>
    <property type="project" value="UniProtKB-SubCell"/>
</dbReference>
<feature type="transmembrane region" description="Helical" evidence="16">
    <location>
        <begin position="59"/>
        <end position="78"/>
    </location>
</feature>
<dbReference type="GO" id="GO:0008137">
    <property type="term" value="F:NADH dehydrogenase (ubiquinone) activity"/>
    <property type="evidence" value="ECO:0007669"/>
    <property type="project" value="UniProtKB-EC"/>
</dbReference>
<evidence type="ECO:0000256" key="5">
    <source>
        <dbReference type="ARBA" id="ARBA00022660"/>
    </source>
</evidence>
<evidence type="ECO:0000256" key="6">
    <source>
        <dbReference type="ARBA" id="ARBA00022692"/>
    </source>
</evidence>
<evidence type="ECO:0000256" key="10">
    <source>
        <dbReference type="ARBA" id="ARBA00022989"/>
    </source>
</evidence>
<keyword evidence="12 16" id="KW-0830">Ubiquinone</keyword>
<feature type="transmembrane region" description="Helical" evidence="16">
    <location>
        <begin position="376"/>
        <end position="406"/>
    </location>
</feature>
<keyword evidence="8" id="KW-1278">Translocase</keyword>
<dbReference type="Pfam" id="PF06455">
    <property type="entry name" value="NADH5_C"/>
    <property type="match status" value="1"/>
</dbReference>
<sequence>MRNFSVPLMSAILLFLLVLMLTPATLYTTLTDRIILADWTLFSSSATPMNLTLIFDSKGLLFSSAVAFISANVMIFAHSYMKGDPFMTRFIHLVLLFVGSMNFLIFLPNLMTLLLGWDGLGLVSFLLVIYYQNPKSLAAGMITALTNRIGDVLILLSIGWIIHQSQWNLMFFSLNSWSVVVSLCLMFAAMTKSAQIPFSSWLPAAMAAPTPVSALVHSSTLVTAGVFLLIRFYPFLYSIPAFTPTLLIFATATTLMAGLSANTECDMKKVIALSTLSQLGVMMVSLGLGIPMFAFFHLLTHALFKALLFLCAGTLIHLHLHSQDLRFMGNLTYSMPSISAALVISNLALCGMPFLAGFYSKDLILEFSLDQPTNMIVILLFFFATGLTVSYTIRFLLAVVWGPMLVGPYHPISDTDPYCSISTSALSGGAIVGGALMNWFMMTPFIEPVLPLLLKTLALTVSLLGLMVGSTLSTFSSANQSSLMIYNSQNTASCSMWFLAPISSQKTMRGPLLLGLTATKYLDQGWEEALGGQGSMVAIFSSSTYSILPQSHLITTYMSLALMSVPCIMIFIT</sequence>
<proteinExistence type="inferred from homology"/>
<protein>
    <recommendedName>
        <fullName evidence="3 16">NADH-ubiquinone oxidoreductase chain 5</fullName>
        <ecNumber evidence="2 16">7.1.1.2</ecNumber>
    </recommendedName>
</protein>
<keyword evidence="4 16" id="KW-0813">Transport</keyword>
<evidence type="ECO:0000313" key="20">
    <source>
        <dbReference type="EMBL" id="WZB40557.1"/>
    </source>
</evidence>
<dbReference type="InterPro" id="IPR003945">
    <property type="entry name" value="NU5C-like"/>
</dbReference>
<evidence type="ECO:0000256" key="3">
    <source>
        <dbReference type="ARBA" id="ARBA00021096"/>
    </source>
</evidence>
<evidence type="ECO:0000259" key="19">
    <source>
        <dbReference type="Pfam" id="PF06455"/>
    </source>
</evidence>
<comment type="subcellular location">
    <subcellularLocation>
        <location evidence="1">Mitochondrion inner membrane</location>
        <topology evidence="1">Multi-pass membrane protein</topology>
    </subcellularLocation>
</comment>
<evidence type="ECO:0000259" key="18">
    <source>
        <dbReference type="Pfam" id="PF00662"/>
    </source>
</evidence>
<dbReference type="InterPro" id="IPR010934">
    <property type="entry name" value="NADH_DH_su5_C"/>
</dbReference>
<dbReference type="GO" id="GO:0042773">
    <property type="term" value="P:ATP synthesis coupled electron transport"/>
    <property type="evidence" value="ECO:0007669"/>
    <property type="project" value="InterPro"/>
</dbReference>
<comment type="similarity">
    <text evidence="16">Belongs to the complex I subunit 5 family.</text>
</comment>
<gene>
    <name evidence="20" type="primary">nad5</name>
</gene>
<evidence type="ECO:0000256" key="16">
    <source>
        <dbReference type="RuleBase" id="RU003404"/>
    </source>
</evidence>
<evidence type="ECO:0000256" key="14">
    <source>
        <dbReference type="ARBA" id="ARBA00023136"/>
    </source>
</evidence>
<keyword evidence="6 16" id="KW-0812">Transmembrane</keyword>
<evidence type="ECO:0000256" key="8">
    <source>
        <dbReference type="ARBA" id="ARBA00022967"/>
    </source>
</evidence>
<dbReference type="InterPro" id="IPR001516">
    <property type="entry name" value="Proton_antipo_N"/>
</dbReference>
<feature type="transmembrane region" description="Helical" evidence="16">
    <location>
        <begin position="452"/>
        <end position="475"/>
    </location>
</feature>
<feature type="domain" description="NADH-Ubiquinone oxidoreductase (complex I) chain 5 N-terminal" evidence="18">
    <location>
        <begin position="43"/>
        <end position="90"/>
    </location>
</feature>
<keyword evidence="5" id="KW-0679">Respiratory chain</keyword>
<reference evidence="20" key="1">
    <citation type="submission" date="2023-11" db="EMBL/GenBank/DDBJ databases">
        <title>Species delimitation and phylogenetic relationships of the Prionospio complex (Annelida, Spionidae) in the Northeast Atlantic.</title>
        <authorList>
            <person name="Hektoen M.M."/>
            <person name="Bakken T."/>
            <person name="Radashevsky V.I."/>
            <person name="Ekrem T."/>
            <person name="Dunshea G."/>
        </authorList>
    </citation>
    <scope>NUCLEOTIDE SEQUENCE</scope>
    <source>
        <strain evidence="20">VIR20831</strain>
    </source>
</reference>
<evidence type="ECO:0000256" key="7">
    <source>
        <dbReference type="ARBA" id="ARBA00022792"/>
    </source>
</evidence>
<dbReference type="PANTHER" id="PTHR42829">
    <property type="entry name" value="NADH-UBIQUINONE OXIDOREDUCTASE CHAIN 5"/>
    <property type="match status" value="1"/>
</dbReference>
<name>A0AAU6QGJ6_9ANNE</name>
<evidence type="ECO:0000256" key="9">
    <source>
        <dbReference type="ARBA" id="ARBA00022982"/>
    </source>
</evidence>
<evidence type="ECO:0000256" key="15">
    <source>
        <dbReference type="ARBA" id="ARBA00049551"/>
    </source>
</evidence>
<comment type="catalytic activity">
    <reaction evidence="15 16">
        <text>a ubiquinone + NADH + 5 H(+)(in) = a ubiquinol + NAD(+) + 4 H(+)(out)</text>
        <dbReference type="Rhea" id="RHEA:29091"/>
        <dbReference type="Rhea" id="RHEA-COMP:9565"/>
        <dbReference type="Rhea" id="RHEA-COMP:9566"/>
        <dbReference type="ChEBI" id="CHEBI:15378"/>
        <dbReference type="ChEBI" id="CHEBI:16389"/>
        <dbReference type="ChEBI" id="CHEBI:17976"/>
        <dbReference type="ChEBI" id="CHEBI:57540"/>
        <dbReference type="ChEBI" id="CHEBI:57945"/>
        <dbReference type="EC" id="7.1.1.2"/>
    </reaction>
</comment>
<feature type="transmembrane region" description="Helical" evidence="16">
    <location>
        <begin position="271"/>
        <end position="296"/>
    </location>
</feature>
<feature type="transmembrane region" description="Helical" evidence="16">
    <location>
        <begin position="239"/>
        <end position="259"/>
    </location>
</feature>
<feature type="transmembrane region" description="Helical" evidence="16">
    <location>
        <begin position="212"/>
        <end position="233"/>
    </location>
</feature>
<dbReference type="EC" id="7.1.1.2" evidence="2 16"/>
<dbReference type="GO" id="GO:0015990">
    <property type="term" value="P:electron transport coupled proton transport"/>
    <property type="evidence" value="ECO:0007669"/>
    <property type="project" value="TreeGrafter"/>
</dbReference>
<keyword evidence="10 16" id="KW-1133">Transmembrane helix</keyword>
<keyword evidence="14 16" id="KW-0472">Membrane</keyword>
<dbReference type="PRINTS" id="PR01434">
    <property type="entry name" value="NADHDHGNASE5"/>
</dbReference>
<keyword evidence="7" id="KW-0999">Mitochondrion inner membrane</keyword>
<dbReference type="EMBL" id="OR935917">
    <property type="protein sequence ID" value="WZB40557.1"/>
    <property type="molecule type" value="Genomic_DNA"/>
</dbReference>
<feature type="transmembrane region" description="Helical" evidence="16">
    <location>
        <begin position="418"/>
        <end position="440"/>
    </location>
</feature>
<feature type="transmembrane region" description="Helical" evidence="16">
    <location>
        <begin position="169"/>
        <end position="191"/>
    </location>
</feature>
<evidence type="ECO:0000256" key="12">
    <source>
        <dbReference type="ARBA" id="ARBA00023075"/>
    </source>
</evidence>
<feature type="transmembrane region" description="Helical" evidence="16">
    <location>
        <begin position="302"/>
        <end position="320"/>
    </location>
</feature>
<feature type="transmembrane region" description="Helical" evidence="16">
    <location>
        <begin position="553"/>
        <end position="572"/>
    </location>
</feature>
<feature type="domain" description="NADH:quinone oxidoreductase/Mrp antiporter transmembrane" evidence="17">
    <location>
        <begin position="109"/>
        <end position="388"/>
    </location>
</feature>
<evidence type="ECO:0000256" key="13">
    <source>
        <dbReference type="ARBA" id="ARBA00023128"/>
    </source>
</evidence>
<evidence type="ECO:0000259" key="17">
    <source>
        <dbReference type="Pfam" id="PF00361"/>
    </source>
</evidence>
<evidence type="ECO:0000256" key="4">
    <source>
        <dbReference type="ARBA" id="ARBA00022448"/>
    </source>
</evidence>
<geneLocation type="mitochondrion" evidence="20"/>
<keyword evidence="11 16" id="KW-0520">NAD</keyword>
<dbReference type="Pfam" id="PF00361">
    <property type="entry name" value="Proton_antipo_M"/>
    <property type="match status" value="1"/>
</dbReference>
<evidence type="ECO:0000256" key="11">
    <source>
        <dbReference type="ARBA" id="ARBA00023027"/>
    </source>
</evidence>
<dbReference type="GO" id="GO:0003954">
    <property type="term" value="F:NADH dehydrogenase activity"/>
    <property type="evidence" value="ECO:0007669"/>
    <property type="project" value="TreeGrafter"/>
</dbReference>
<dbReference type="AlphaFoldDB" id="A0AAU6QGJ6"/>
<feature type="transmembrane region" description="Helical" evidence="16">
    <location>
        <begin position="90"/>
        <end position="108"/>
    </location>
</feature>
<feature type="transmembrane region" description="Helical" evidence="16">
    <location>
        <begin position="145"/>
        <end position="163"/>
    </location>
</feature>
<dbReference type="Pfam" id="PF00662">
    <property type="entry name" value="Proton_antipo_N"/>
    <property type="match status" value="1"/>
</dbReference>
<keyword evidence="13 16" id="KW-0496">Mitochondrion</keyword>
<evidence type="ECO:0000256" key="1">
    <source>
        <dbReference type="ARBA" id="ARBA00004448"/>
    </source>
</evidence>
<feature type="transmembrane region" description="Helical" evidence="16">
    <location>
        <begin position="332"/>
        <end position="356"/>
    </location>
</feature>
<keyword evidence="9" id="KW-0249">Electron transport</keyword>